<proteinExistence type="predicted"/>
<name>A0A7J6VBJ2_THATH</name>
<organism evidence="2 3">
    <name type="scientific">Thalictrum thalictroides</name>
    <name type="common">Rue-anemone</name>
    <name type="synonym">Anemone thalictroides</name>
    <dbReference type="NCBI Taxonomy" id="46969"/>
    <lineage>
        <taxon>Eukaryota</taxon>
        <taxon>Viridiplantae</taxon>
        <taxon>Streptophyta</taxon>
        <taxon>Embryophyta</taxon>
        <taxon>Tracheophyta</taxon>
        <taxon>Spermatophyta</taxon>
        <taxon>Magnoliopsida</taxon>
        <taxon>Ranunculales</taxon>
        <taxon>Ranunculaceae</taxon>
        <taxon>Thalictroideae</taxon>
        <taxon>Thalictrum</taxon>
    </lineage>
</organism>
<keyword evidence="3" id="KW-1185">Reference proteome</keyword>
<accession>A0A7J6VBJ2</accession>
<sequence>GEGEGGIDVQSNGSCEKERRTTSPWAILVILKSGLWQYSEKNPSRDKTLCPFGGFTLIFQRFVMCSIFGSSCRFTIGIIPRISEEPDSLKFLRPQKRS</sequence>
<dbReference type="Proteomes" id="UP000554482">
    <property type="component" value="Unassembled WGS sequence"/>
</dbReference>
<dbReference type="EMBL" id="JABWDY010035771">
    <property type="protein sequence ID" value="KAF5181742.1"/>
    <property type="molecule type" value="Genomic_DNA"/>
</dbReference>
<feature type="region of interest" description="Disordered" evidence="1">
    <location>
        <begin position="1"/>
        <end position="20"/>
    </location>
</feature>
<evidence type="ECO:0000313" key="3">
    <source>
        <dbReference type="Proteomes" id="UP000554482"/>
    </source>
</evidence>
<reference evidence="2 3" key="1">
    <citation type="submission" date="2020-06" db="EMBL/GenBank/DDBJ databases">
        <title>Transcriptomic and genomic resources for Thalictrum thalictroides and T. hernandezii: Facilitating candidate gene discovery in an emerging model plant lineage.</title>
        <authorList>
            <person name="Arias T."/>
            <person name="Riano-Pachon D.M."/>
            <person name="Di Stilio V.S."/>
        </authorList>
    </citation>
    <scope>NUCLEOTIDE SEQUENCE [LARGE SCALE GENOMIC DNA]</scope>
    <source>
        <strain evidence="3">cv. WT478/WT964</strain>
        <tissue evidence="2">Leaves</tissue>
    </source>
</reference>
<dbReference type="AlphaFoldDB" id="A0A7J6VBJ2"/>
<protein>
    <submittedName>
        <fullName evidence="2">Uncharacterized protein</fullName>
    </submittedName>
</protein>
<evidence type="ECO:0000313" key="2">
    <source>
        <dbReference type="EMBL" id="KAF5181742.1"/>
    </source>
</evidence>
<feature type="non-terminal residue" evidence="2">
    <location>
        <position position="1"/>
    </location>
</feature>
<gene>
    <name evidence="2" type="ORF">FRX31_028669</name>
</gene>
<comment type="caution">
    <text evidence="2">The sequence shown here is derived from an EMBL/GenBank/DDBJ whole genome shotgun (WGS) entry which is preliminary data.</text>
</comment>
<evidence type="ECO:0000256" key="1">
    <source>
        <dbReference type="SAM" id="MobiDB-lite"/>
    </source>
</evidence>